<accession>A0A7T0LJ81</accession>
<protein>
    <submittedName>
        <fullName evidence="1">Uncharacterized protein</fullName>
    </submittedName>
</protein>
<gene>
    <name evidence="1" type="ORF">ID810_08295</name>
</gene>
<evidence type="ECO:0000313" key="1">
    <source>
        <dbReference type="EMBL" id="QPL04769.1"/>
    </source>
</evidence>
<dbReference type="AlphaFoldDB" id="A0A7T0LJ81"/>
<dbReference type="Proteomes" id="UP000594637">
    <property type="component" value="Chromosome"/>
</dbReference>
<keyword evidence="2" id="KW-1185">Reference proteome</keyword>
<proteinExistence type="predicted"/>
<dbReference type="RefSeq" id="WP_166856745.1">
    <property type="nucleotide sequence ID" value="NZ_CP063989.1"/>
</dbReference>
<organism evidence="1 2">
    <name type="scientific">Actinomyces respiraculi</name>
    <dbReference type="NCBI Taxonomy" id="2744574"/>
    <lineage>
        <taxon>Bacteria</taxon>
        <taxon>Bacillati</taxon>
        <taxon>Actinomycetota</taxon>
        <taxon>Actinomycetes</taxon>
        <taxon>Actinomycetales</taxon>
        <taxon>Actinomycetaceae</taxon>
        <taxon>Actinomyces</taxon>
    </lineage>
</organism>
<dbReference type="KEGG" id="arep:ID810_08295"/>
<sequence length="64" mass="7153">MLRCLIEATSSMCPLTQDTGISIATAYRYLDEALDVVSQHTPDLIDTQAIWWRPVSPTCVWTAP</sequence>
<dbReference type="EMBL" id="CP063989">
    <property type="protein sequence ID" value="QPL04769.1"/>
    <property type="molecule type" value="Genomic_DNA"/>
</dbReference>
<name>A0A7T0LJ81_9ACTO</name>
<reference evidence="1 2" key="1">
    <citation type="submission" date="2020-11" db="EMBL/GenBank/DDBJ databases">
        <title>Actinomyces sp. ZJ750.</title>
        <authorList>
            <person name="Zhou J."/>
        </authorList>
    </citation>
    <scope>NUCLEOTIDE SEQUENCE [LARGE SCALE GENOMIC DNA]</scope>
    <source>
        <strain evidence="1 2">ZJ750</strain>
    </source>
</reference>
<evidence type="ECO:0000313" key="2">
    <source>
        <dbReference type="Proteomes" id="UP000594637"/>
    </source>
</evidence>